<comment type="caution">
    <text evidence="2">The sequence shown here is derived from an EMBL/GenBank/DDBJ whole genome shotgun (WGS) entry which is preliminary data.</text>
</comment>
<dbReference type="InterPro" id="IPR050553">
    <property type="entry name" value="Thioredoxin_ResA/DsbE_sf"/>
</dbReference>
<dbReference type="Gene3D" id="3.40.30.10">
    <property type="entry name" value="Glutaredoxin"/>
    <property type="match status" value="1"/>
</dbReference>
<proteinExistence type="predicted"/>
<accession>A0A644YTS1</accession>
<dbReference type="InterPro" id="IPR013766">
    <property type="entry name" value="Thioredoxin_domain"/>
</dbReference>
<dbReference type="PROSITE" id="PS51352">
    <property type="entry name" value="THIOREDOXIN_2"/>
    <property type="match status" value="1"/>
</dbReference>
<evidence type="ECO:0000313" key="2">
    <source>
        <dbReference type="EMBL" id="MPM31719.1"/>
    </source>
</evidence>
<dbReference type="CDD" id="cd02966">
    <property type="entry name" value="TlpA_like_family"/>
    <property type="match status" value="1"/>
</dbReference>
<dbReference type="EMBL" id="VSSQ01006155">
    <property type="protein sequence ID" value="MPM31719.1"/>
    <property type="molecule type" value="Genomic_DNA"/>
</dbReference>
<dbReference type="GO" id="GO:0016209">
    <property type="term" value="F:antioxidant activity"/>
    <property type="evidence" value="ECO:0007669"/>
    <property type="project" value="InterPro"/>
</dbReference>
<dbReference type="InterPro" id="IPR036249">
    <property type="entry name" value="Thioredoxin-like_sf"/>
</dbReference>
<gene>
    <name evidence="2" type="primary">resA_75</name>
    <name evidence="2" type="ORF">SDC9_78276</name>
</gene>
<evidence type="ECO:0000259" key="1">
    <source>
        <dbReference type="PROSITE" id="PS51352"/>
    </source>
</evidence>
<dbReference type="GO" id="GO:0016491">
    <property type="term" value="F:oxidoreductase activity"/>
    <property type="evidence" value="ECO:0007669"/>
    <property type="project" value="InterPro"/>
</dbReference>
<dbReference type="AlphaFoldDB" id="A0A644YTS1"/>
<protein>
    <submittedName>
        <fullName evidence="2">Thiol-disulfide oxidoreductase ResA</fullName>
    </submittedName>
</protein>
<name>A0A644YTS1_9ZZZZ</name>
<dbReference type="PANTHER" id="PTHR42852:SF13">
    <property type="entry name" value="PROTEIN DIPZ"/>
    <property type="match status" value="1"/>
</dbReference>
<dbReference type="SUPFAM" id="SSF52833">
    <property type="entry name" value="Thioredoxin-like"/>
    <property type="match status" value="1"/>
</dbReference>
<dbReference type="Pfam" id="PF00578">
    <property type="entry name" value="AhpC-TSA"/>
    <property type="match status" value="1"/>
</dbReference>
<reference evidence="2" key="1">
    <citation type="submission" date="2019-08" db="EMBL/GenBank/DDBJ databases">
        <authorList>
            <person name="Kucharzyk K."/>
            <person name="Murdoch R.W."/>
            <person name="Higgins S."/>
            <person name="Loffler F."/>
        </authorList>
    </citation>
    <scope>NUCLEOTIDE SEQUENCE</scope>
</reference>
<feature type="domain" description="Thioredoxin" evidence="1">
    <location>
        <begin position="321"/>
        <end position="470"/>
    </location>
</feature>
<dbReference type="InterPro" id="IPR000866">
    <property type="entry name" value="AhpC/TSA"/>
</dbReference>
<organism evidence="2">
    <name type="scientific">bioreactor metagenome</name>
    <dbReference type="NCBI Taxonomy" id="1076179"/>
    <lineage>
        <taxon>unclassified sequences</taxon>
        <taxon>metagenomes</taxon>
        <taxon>ecological metagenomes</taxon>
    </lineage>
</organism>
<sequence length="473" mass="54500">MEKEYQLHPDLKESTLPIYLSTLKLDKSKEAEAVKLATEYYNKILETGKNDNFTERIVETIVGRDHQKRDSLINEVIKKHPKGKAALRKQYIDFYFMAMYLPDSALTRYNSIVENFSDIEPEMRTQLTHSLITTYRGLLDYDNFEKHISKVNDPSFLAREYNEIAWKMATKDKDMDLAKKYSEKSLLNVDKMMEVKKPETTRIIFLRNKANYLDTYAYILNKLGDTQGAVDNEVKSAELFNWENLGANENVVQYLVNNKQFEDALSKSENFIKDKYGSAKMDSLYKVAYIALNGDDNGLHQALENLKNAGNLSYIEELKKKMISMPAPDFSLKDDEGNTVRLSDFKGSVVILDFWASWCGPCIASFPAMLKAMNELKGEDVVFLFINTQEYDNSDEKRLEAISKTLDDKFADFRVLIDEKNNDQFLVGNLYNVKAIPVKFFIDKQGTLRYSSTGFESEEKLVKELKALVNVLK</sequence>
<dbReference type="PANTHER" id="PTHR42852">
    <property type="entry name" value="THIOL:DISULFIDE INTERCHANGE PROTEIN DSBE"/>
    <property type="match status" value="1"/>
</dbReference>